<evidence type="ECO:0000313" key="1">
    <source>
        <dbReference type="EMBL" id="MDT2405132.1"/>
    </source>
</evidence>
<gene>
    <name evidence="2" type="ORF">EK398_19170</name>
    <name evidence="1" type="ORF">P7D43_22475</name>
</gene>
<proteinExistence type="predicted"/>
<sequence length="55" mass="6620">MTEREKVEAIMIKYNRNFSELQNKATVREIKTVFKYIGDESNRKQRELIGLDKEK</sequence>
<dbReference type="EMBL" id="RYZS01000002">
    <property type="protein sequence ID" value="RVU92621.1"/>
    <property type="molecule type" value="Genomic_DNA"/>
</dbReference>
<evidence type="ECO:0000313" key="2">
    <source>
        <dbReference type="EMBL" id="RVU92621.1"/>
    </source>
</evidence>
<protein>
    <submittedName>
        <fullName evidence="2">Uncharacterized protein</fullName>
    </submittedName>
</protein>
<organism evidence="2 3">
    <name type="scientific">Enterococcus avium</name>
    <name type="common">Streptococcus avium</name>
    <dbReference type="NCBI Taxonomy" id="33945"/>
    <lineage>
        <taxon>Bacteria</taxon>
        <taxon>Bacillati</taxon>
        <taxon>Bacillota</taxon>
        <taxon>Bacilli</taxon>
        <taxon>Lactobacillales</taxon>
        <taxon>Enterococcaceae</taxon>
        <taxon>Enterococcus</taxon>
    </lineage>
</organism>
<reference evidence="1" key="2">
    <citation type="submission" date="2023-03" db="EMBL/GenBank/DDBJ databases">
        <authorList>
            <person name="Shen W."/>
            <person name="Cai J."/>
        </authorList>
    </citation>
    <scope>NUCLEOTIDE SEQUENCE</scope>
    <source>
        <strain evidence="1">P33-2</strain>
    </source>
</reference>
<evidence type="ECO:0000313" key="3">
    <source>
        <dbReference type="Proteomes" id="UP000288388"/>
    </source>
</evidence>
<dbReference type="Proteomes" id="UP001260773">
    <property type="component" value="Unassembled WGS sequence"/>
</dbReference>
<dbReference type="EMBL" id="JARPWH010000188">
    <property type="protein sequence ID" value="MDT2405132.1"/>
    <property type="molecule type" value="Genomic_DNA"/>
</dbReference>
<reference evidence="2 3" key="1">
    <citation type="submission" date="2018-12" db="EMBL/GenBank/DDBJ databases">
        <title>A novel vanA-carrying plasmid in a clinical isolate of Enterococcus avium.</title>
        <authorList>
            <person name="Bernasconi O.J."/>
            <person name="Luzzaro F."/>
            <person name="Endimiani A."/>
        </authorList>
    </citation>
    <scope>NUCLEOTIDE SEQUENCE [LARGE SCALE GENOMIC DNA]</scope>
    <source>
        <strain evidence="2 3">LC0559/18</strain>
    </source>
</reference>
<comment type="caution">
    <text evidence="2">The sequence shown here is derived from an EMBL/GenBank/DDBJ whole genome shotgun (WGS) entry which is preliminary data.</text>
</comment>
<name>A0A2N8PU33_ENTAV</name>
<dbReference type="RefSeq" id="WP_016177965.1">
    <property type="nucleotide sequence ID" value="NZ_CAAKOH010000009.1"/>
</dbReference>
<dbReference type="Proteomes" id="UP000288388">
    <property type="component" value="Unassembled WGS sequence"/>
</dbReference>
<dbReference type="AlphaFoldDB" id="A0A2N8PU33"/>
<accession>A0A2N8PU33</accession>